<reference evidence="1" key="1">
    <citation type="submission" date="2018-05" db="EMBL/GenBank/DDBJ databases">
        <authorList>
            <person name="Lanie J.A."/>
            <person name="Ng W.-L."/>
            <person name="Kazmierczak K.M."/>
            <person name="Andrzejewski T.M."/>
            <person name="Davidsen T.M."/>
            <person name="Wayne K.J."/>
            <person name="Tettelin H."/>
            <person name="Glass J.I."/>
            <person name="Rusch D."/>
            <person name="Podicherti R."/>
            <person name="Tsui H.-C.T."/>
            <person name="Winkler M.E."/>
        </authorList>
    </citation>
    <scope>NUCLEOTIDE SEQUENCE</scope>
</reference>
<protein>
    <submittedName>
        <fullName evidence="1">Uncharacterized protein</fullName>
    </submittedName>
</protein>
<dbReference type="AlphaFoldDB" id="A0A382HWU5"/>
<sequence length="36" mass="4013">MEAVDDNHAVTLARDYLKNYTSMGSSIIKGIEKVIE</sequence>
<dbReference type="EMBL" id="UINC01063377">
    <property type="protein sequence ID" value="SVB90951.1"/>
    <property type="molecule type" value="Genomic_DNA"/>
</dbReference>
<evidence type="ECO:0000313" key="1">
    <source>
        <dbReference type="EMBL" id="SVB90951.1"/>
    </source>
</evidence>
<gene>
    <name evidence="1" type="ORF">METZ01_LOCUS243805</name>
</gene>
<proteinExistence type="predicted"/>
<name>A0A382HWU5_9ZZZZ</name>
<accession>A0A382HWU5</accession>
<organism evidence="1">
    <name type="scientific">marine metagenome</name>
    <dbReference type="NCBI Taxonomy" id="408172"/>
    <lineage>
        <taxon>unclassified sequences</taxon>
        <taxon>metagenomes</taxon>
        <taxon>ecological metagenomes</taxon>
    </lineage>
</organism>